<organism evidence="2 3">
    <name type="scientific">Lucilia cuprina</name>
    <name type="common">Green bottle fly</name>
    <name type="synonym">Australian sheep blowfly</name>
    <dbReference type="NCBI Taxonomy" id="7375"/>
    <lineage>
        <taxon>Eukaryota</taxon>
        <taxon>Metazoa</taxon>
        <taxon>Ecdysozoa</taxon>
        <taxon>Arthropoda</taxon>
        <taxon>Hexapoda</taxon>
        <taxon>Insecta</taxon>
        <taxon>Pterygota</taxon>
        <taxon>Neoptera</taxon>
        <taxon>Endopterygota</taxon>
        <taxon>Diptera</taxon>
        <taxon>Brachycera</taxon>
        <taxon>Muscomorpha</taxon>
        <taxon>Oestroidea</taxon>
        <taxon>Calliphoridae</taxon>
        <taxon>Luciliinae</taxon>
        <taxon>Lucilia</taxon>
    </lineage>
</organism>
<protein>
    <recommendedName>
        <fullName evidence="4">Secreted protein</fullName>
    </recommendedName>
</protein>
<keyword evidence="1" id="KW-0732">Signal</keyword>
<gene>
    <name evidence="2" type="ORF">FF38_08291</name>
</gene>
<feature type="signal peptide" evidence="1">
    <location>
        <begin position="1"/>
        <end position="21"/>
    </location>
</feature>
<feature type="chain" id="PRO_5005536731" description="Secreted protein" evidence="1">
    <location>
        <begin position="22"/>
        <end position="174"/>
    </location>
</feature>
<sequence>MAFWLTLIVFAIGFGPRSIAAGTVAGKTTILVIGRVRVPVEVCISTTLLLPSEPGCDDVSLVFAICLPGLYYYCLCQVLQGVSGLRHSSQAVLSCQICCIIILADITIGANQPAGSKRRAMSDNTVRLVYAEFLSIKGTLKKNVSSLAFQRMPNVLALFDSGRLSYKSTTHGAY</sequence>
<name>A0A0L0CNT8_LUCCU</name>
<evidence type="ECO:0000256" key="1">
    <source>
        <dbReference type="SAM" id="SignalP"/>
    </source>
</evidence>
<dbReference type="AlphaFoldDB" id="A0A0L0CNT8"/>
<comment type="caution">
    <text evidence="2">The sequence shown here is derived from an EMBL/GenBank/DDBJ whole genome shotgun (WGS) entry which is preliminary data.</text>
</comment>
<keyword evidence="3" id="KW-1185">Reference proteome</keyword>
<dbReference type="Proteomes" id="UP000037069">
    <property type="component" value="Unassembled WGS sequence"/>
</dbReference>
<evidence type="ECO:0000313" key="2">
    <source>
        <dbReference type="EMBL" id="KNC33926.1"/>
    </source>
</evidence>
<reference evidence="2 3" key="1">
    <citation type="journal article" date="2015" name="Nat. Commun.">
        <title>Lucilia cuprina genome unlocks parasitic fly biology to underpin future interventions.</title>
        <authorList>
            <person name="Anstead C.A."/>
            <person name="Korhonen P.K."/>
            <person name="Young N.D."/>
            <person name="Hall R.S."/>
            <person name="Jex A.R."/>
            <person name="Murali S.C."/>
            <person name="Hughes D.S."/>
            <person name="Lee S.F."/>
            <person name="Perry T."/>
            <person name="Stroehlein A.J."/>
            <person name="Ansell B.R."/>
            <person name="Breugelmans B."/>
            <person name="Hofmann A."/>
            <person name="Qu J."/>
            <person name="Dugan S."/>
            <person name="Lee S.L."/>
            <person name="Chao H."/>
            <person name="Dinh H."/>
            <person name="Han Y."/>
            <person name="Doddapaneni H.V."/>
            <person name="Worley K.C."/>
            <person name="Muzny D.M."/>
            <person name="Ioannidis P."/>
            <person name="Waterhouse R.M."/>
            <person name="Zdobnov E.M."/>
            <person name="James P.J."/>
            <person name="Bagnall N.H."/>
            <person name="Kotze A.C."/>
            <person name="Gibbs R.A."/>
            <person name="Richards S."/>
            <person name="Batterham P."/>
            <person name="Gasser R.B."/>
        </authorList>
    </citation>
    <scope>NUCLEOTIDE SEQUENCE [LARGE SCALE GENOMIC DNA]</scope>
    <source>
        <strain evidence="2 3">LS</strain>
        <tissue evidence="2">Full body</tissue>
    </source>
</reference>
<evidence type="ECO:0008006" key="4">
    <source>
        <dbReference type="Google" id="ProtNLM"/>
    </source>
</evidence>
<accession>A0A0L0CNT8</accession>
<evidence type="ECO:0000313" key="3">
    <source>
        <dbReference type="Proteomes" id="UP000037069"/>
    </source>
</evidence>
<dbReference type="EMBL" id="JRES01000129">
    <property type="protein sequence ID" value="KNC33926.1"/>
    <property type="molecule type" value="Genomic_DNA"/>
</dbReference>
<proteinExistence type="predicted"/>